<evidence type="ECO:0000313" key="3">
    <source>
        <dbReference type="Proteomes" id="UP000220841"/>
    </source>
</evidence>
<proteinExistence type="predicted"/>
<evidence type="ECO:0000256" key="1">
    <source>
        <dbReference type="SAM" id="Coils"/>
    </source>
</evidence>
<dbReference type="EMBL" id="NUBY01000173">
    <property type="protein sequence ID" value="PEP97012.1"/>
    <property type="molecule type" value="Genomic_DNA"/>
</dbReference>
<reference evidence="2 3" key="1">
    <citation type="submission" date="2017-09" db="EMBL/GenBank/DDBJ databases">
        <title>Large-scale bioinformatics analysis of Bacillus genomes uncovers conserved roles of natural products in bacterial physiology.</title>
        <authorList>
            <consortium name="Agbiome Team Llc"/>
            <person name="Bleich R.M."/>
            <person name="Grubbs K.J."/>
            <person name="Santa Maria K.C."/>
            <person name="Allen S.E."/>
            <person name="Farag S."/>
            <person name="Shank E.A."/>
            <person name="Bowers A."/>
        </authorList>
    </citation>
    <scope>NUCLEOTIDE SEQUENCE [LARGE SCALE GENOMIC DNA]</scope>
    <source>
        <strain evidence="2 3">AFS021349</strain>
    </source>
</reference>
<name>A0A2A8H9G7_9BACI</name>
<evidence type="ECO:0000313" key="2">
    <source>
        <dbReference type="EMBL" id="PEP97012.1"/>
    </source>
</evidence>
<sequence length="119" mass="13709">MKNSKDDYSFFFSAAQATIIEKALKNVVERKSEALEKEAVKNAEKDIQEVRQKLTTLQAEKVKETYDEISTSEDTNAKESILTTDRLSPKEKLFYALRQVFLLENVCLTYHQKSLLCIP</sequence>
<dbReference type="AlphaFoldDB" id="A0A2A8H9G7"/>
<dbReference type="Proteomes" id="UP000220841">
    <property type="component" value="Unassembled WGS sequence"/>
</dbReference>
<keyword evidence="1" id="KW-0175">Coiled coil</keyword>
<organism evidence="2 3">
    <name type="scientific">Bacillus toyonensis</name>
    <dbReference type="NCBI Taxonomy" id="155322"/>
    <lineage>
        <taxon>Bacteria</taxon>
        <taxon>Bacillati</taxon>
        <taxon>Bacillota</taxon>
        <taxon>Bacilli</taxon>
        <taxon>Bacillales</taxon>
        <taxon>Bacillaceae</taxon>
        <taxon>Bacillus</taxon>
        <taxon>Bacillus cereus group</taxon>
    </lineage>
</organism>
<protein>
    <submittedName>
        <fullName evidence="2">Uncharacterized protein</fullName>
    </submittedName>
</protein>
<gene>
    <name evidence="2" type="ORF">CN585_24610</name>
</gene>
<feature type="coiled-coil region" evidence="1">
    <location>
        <begin position="33"/>
        <end position="60"/>
    </location>
</feature>
<accession>A0A2A8H9G7</accession>
<comment type="caution">
    <text evidence="2">The sequence shown here is derived from an EMBL/GenBank/DDBJ whole genome shotgun (WGS) entry which is preliminary data.</text>
</comment>